<dbReference type="Gene3D" id="3.30.70.270">
    <property type="match status" value="1"/>
</dbReference>
<dbReference type="CDD" id="cd01949">
    <property type="entry name" value="GGDEF"/>
    <property type="match status" value="1"/>
</dbReference>
<dbReference type="FunFam" id="3.30.70.270:FF:000001">
    <property type="entry name" value="Diguanylate cyclase domain protein"/>
    <property type="match status" value="1"/>
</dbReference>
<feature type="domain" description="GGDEF" evidence="3">
    <location>
        <begin position="201"/>
        <end position="337"/>
    </location>
</feature>
<keyword evidence="1" id="KW-0175">Coiled coil</keyword>
<dbReference type="GO" id="GO:0052621">
    <property type="term" value="F:diguanylate cyclase activity"/>
    <property type="evidence" value="ECO:0007669"/>
    <property type="project" value="TreeGrafter"/>
</dbReference>
<dbReference type="SUPFAM" id="SSF52172">
    <property type="entry name" value="CheY-like"/>
    <property type="match status" value="1"/>
</dbReference>
<evidence type="ECO:0000313" key="4">
    <source>
        <dbReference type="EMBL" id="SFV67237.1"/>
    </source>
</evidence>
<accession>A0A1W1CNH0</accession>
<dbReference type="NCBIfam" id="TIGR00254">
    <property type="entry name" value="GGDEF"/>
    <property type="match status" value="1"/>
</dbReference>
<dbReference type="InterPro" id="IPR029787">
    <property type="entry name" value="Nucleotide_cyclase"/>
</dbReference>
<dbReference type="SMART" id="SM00448">
    <property type="entry name" value="REC"/>
    <property type="match status" value="1"/>
</dbReference>
<dbReference type="Gene3D" id="3.40.50.2300">
    <property type="match status" value="1"/>
</dbReference>
<dbReference type="SMART" id="SM00267">
    <property type="entry name" value="GGDEF"/>
    <property type="match status" value="1"/>
</dbReference>
<dbReference type="SUPFAM" id="SSF55073">
    <property type="entry name" value="Nucleotide cyclase"/>
    <property type="match status" value="1"/>
</dbReference>
<evidence type="ECO:0000259" key="3">
    <source>
        <dbReference type="PROSITE" id="PS50887"/>
    </source>
</evidence>
<dbReference type="InterPro" id="IPR050469">
    <property type="entry name" value="Diguanylate_Cyclase"/>
</dbReference>
<evidence type="ECO:0000256" key="1">
    <source>
        <dbReference type="SAM" id="Coils"/>
    </source>
</evidence>
<dbReference type="PANTHER" id="PTHR45138">
    <property type="entry name" value="REGULATORY COMPONENTS OF SENSORY TRANSDUCTION SYSTEM"/>
    <property type="match status" value="1"/>
</dbReference>
<dbReference type="Pfam" id="PF00072">
    <property type="entry name" value="Response_reg"/>
    <property type="match status" value="1"/>
</dbReference>
<dbReference type="EMBL" id="FPHI01000030">
    <property type="protein sequence ID" value="SFV67237.1"/>
    <property type="molecule type" value="Genomic_DNA"/>
</dbReference>
<dbReference type="InterPro" id="IPR000160">
    <property type="entry name" value="GGDEF_dom"/>
</dbReference>
<dbReference type="AlphaFoldDB" id="A0A1W1CNH0"/>
<dbReference type="InterPro" id="IPR011006">
    <property type="entry name" value="CheY-like_superfamily"/>
</dbReference>
<protein>
    <submittedName>
        <fullName evidence="4">Uncharacterized protein</fullName>
    </submittedName>
</protein>
<dbReference type="PANTHER" id="PTHR45138:SF9">
    <property type="entry name" value="DIGUANYLATE CYCLASE DGCM-RELATED"/>
    <property type="match status" value="1"/>
</dbReference>
<dbReference type="InterPro" id="IPR001789">
    <property type="entry name" value="Sig_transdc_resp-reg_receiver"/>
</dbReference>
<dbReference type="GO" id="GO:0000160">
    <property type="term" value="P:phosphorelay signal transduction system"/>
    <property type="evidence" value="ECO:0007669"/>
    <property type="project" value="InterPro"/>
</dbReference>
<gene>
    <name evidence="4" type="ORF">MNB_SV-3-1218</name>
</gene>
<dbReference type="PROSITE" id="PS50110">
    <property type="entry name" value="RESPONSE_REGULATORY"/>
    <property type="match status" value="1"/>
</dbReference>
<sequence length="339" mass="38930">MYKKLEIKTLLEFTQTLKILYIEDHEDSREALHNLLKNFFSDITLAFDGLEGLEKLKNNRFDLIITDIKMPKMSGIELIKIIRETINEDTPLIVSTAHQDQDVLIECIELGVNSYLLKPINHKQLTRSIKLTCGKLYYMQKTKQYEASLERLVKERTQELEAAKNALKIMTNKDPLTNLYNRRYFNEIAKTLLSIANREKDGLSLLMIDIDKFKSINDNYGHLTGDCVLQALASTLLKNIRSSDVAIRFGGEEFLLLLPHTHLEGAKKIAKKIKDCIKNLEIHTNDSPEAIKVTVSIGVSECQYNKNKDIDLLVHRADEAMYQAKKSGRDKIVIYEEDL</sequence>
<feature type="domain" description="Response regulatory" evidence="2">
    <location>
        <begin position="18"/>
        <end position="133"/>
    </location>
</feature>
<dbReference type="PROSITE" id="PS50887">
    <property type="entry name" value="GGDEF"/>
    <property type="match status" value="1"/>
</dbReference>
<proteinExistence type="predicted"/>
<name>A0A1W1CNH0_9ZZZZ</name>
<feature type="coiled-coil region" evidence="1">
    <location>
        <begin position="146"/>
        <end position="173"/>
    </location>
</feature>
<evidence type="ECO:0000259" key="2">
    <source>
        <dbReference type="PROSITE" id="PS50110"/>
    </source>
</evidence>
<dbReference type="InterPro" id="IPR043128">
    <property type="entry name" value="Rev_trsase/Diguanyl_cyclase"/>
</dbReference>
<reference evidence="4" key="1">
    <citation type="submission" date="2016-10" db="EMBL/GenBank/DDBJ databases">
        <authorList>
            <person name="de Groot N.N."/>
        </authorList>
    </citation>
    <scope>NUCLEOTIDE SEQUENCE</scope>
</reference>
<dbReference type="CDD" id="cd17546">
    <property type="entry name" value="REC_hyHK_CKI1_RcsC-like"/>
    <property type="match status" value="1"/>
</dbReference>
<dbReference type="Pfam" id="PF00990">
    <property type="entry name" value="GGDEF"/>
    <property type="match status" value="1"/>
</dbReference>
<organism evidence="4">
    <name type="scientific">hydrothermal vent metagenome</name>
    <dbReference type="NCBI Taxonomy" id="652676"/>
    <lineage>
        <taxon>unclassified sequences</taxon>
        <taxon>metagenomes</taxon>
        <taxon>ecological metagenomes</taxon>
    </lineage>
</organism>